<dbReference type="Pfam" id="PF13619">
    <property type="entry name" value="KTSC"/>
    <property type="match status" value="1"/>
</dbReference>
<gene>
    <name evidence="2" type="ORF">E2493_12360</name>
</gene>
<dbReference type="RefSeq" id="WP_135087212.1">
    <property type="nucleotide sequence ID" value="NZ_SPDV01000021.1"/>
</dbReference>
<dbReference type="EMBL" id="SPDV01000021">
    <property type="protein sequence ID" value="TFI57982.1"/>
    <property type="molecule type" value="Genomic_DNA"/>
</dbReference>
<dbReference type="Proteomes" id="UP000298213">
    <property type="component" value="Unassembled WGS sequence"/>
</dbReference>
<proteinExistence type="predicted"/>
<dbReference type="AlphaFoldDB" id="A0A4Y8ZRQ8"/>
<accession>A0A4Y8ZRQ8</accession>
<evidence type="ECO:0000313" key="2">
    <source>
        <dbReference type="EMBL" id="TFI57982.1"/>
    </source>
</evidence>
<dbReference type="InterPro" id="IPR025309">
    <property type="entry name" value="KTSC_dom"/>
</dbReference>
<evidence type="ECO:0000313" key="3">
    <source>
        <dbReference type="Proteomes" id="UP000298213"/>
    </source>
</evidence>
<sequence>MPSTIIRRFDYREETRELVVLFTTGRRYVYREVPPEAAAAFRNAFAKGRHFNARIRGRYPYEECESDEEAA</sequence>
<comment type="caution">
    <text evidence="2">The sequence shown here is derived from an EMBL/GenBank/DDBJ whole genome shotgun (WGS) entry which is preliminary data.</text>
</comment>
<organism evidence="2 3">
    <name type="scientific">Sphingomonas parva</name>
    <dbReference type="NCBI Taxonomy" id="2555898"/>
    <lineage>
        <taxon>Bacteria</taxon>
        <taxon>Pseudomonadati</taxon>
        <taxon>Pseudomonadota</taxon>
        <taxon>Alphaproteobacteria</taxon>
        <taxon>Sphingomonadales</taxon>
        <taxon>Sphingomonadaceae</taxon>
        <taxon>Sphingomonas</taxon>
    </lineage>
</organism>
<protein>
    <submittedName>
        <fullName evidence="2">KTSC domain-containing protein</fullName>
    </submittedName>
</protein>
<keyword evidence="3" id="KW-1185">Reference proteome</keyword>
<reference evidence="2 3" key="1">
    <citation type="submission" date="2019-03" db="EMBL/GenBank/DDBJ databases">
        <title>Genome sequence of Sphingomonas sp. 17J27-24.</title>
        <authorList>
            <person name="Kim M."/>
            <person name="Maeng S."/>
            <person name="Sathiyaraj S."/>
        </authorList>
    </citation>
    <scope>NUCLEOTIDE SEQUENCE [LARGE SCALE GENOMIC DNA]</scope>
    <source>
        <strain evidence="2 3">17J27-24</strain>
    </source>
</reference>
<name>A0A4Y8ZRQ8_9SPHN</name>
<dbReference type="OrthoDB" id="8450910at2"/>
<evidence type="ECO:0000259" key="1">
    <source>
        <dbReference type="Pfam" id="PF13619"/>
    </source>
</evidence>
<feature type="domain" description="KTSC" evidence="1">
    <location>
        <begin position="3"/>
        <end position="59"/>
    </location>
</feature>